<dbReference type="InterPro" id="IPR036894">
    <property type="entry name" value="YbaB-like_sf"/>
</dbReference>
<dbReference type="RefSeq" id="WP_222874187.1">
    <property type="nucleotide sequence ID" value="NZ_CP039704.1"/>
</dbReference>
<evidence type="ECO:0000256" key="1">
    <source>
        <dbReference type="ARBA" id="ARBA00023125"/>
    </source>
</evidence>
<comment type="subunit">
    <text evidence="2">Homodimer.</text>
</comment>
<dbReference type="EMBL" id="CP039704">
    <property type="protein sequence ID" value="QCI79354.1"/>
    <property type="molecule type" value="Genomic_DNA"/>
</dbReference>
<keyword evidence="4" id="KW-1185">Reference proteome</keyword>
<keyword evidence="1 2" id="KW-0238">DNA-binding</keyword>
<dbReference type="GO" id="GO:0003677">
    <property type="term" value="F:DNA binding"/>
    <property type="evidence" value="ECO:0007669"/>
    <property type="project" value="UniProtKB-UniRule"/>
</dbReference>
<gene>
    <name evidence="3" type="ORF">E6W36_06700</name>
</gene>
<dbReference type="NCBIfam" id="TIGR00103">
    <property type="entry name" value="DNA_YbaB_EbfC"/>
    <property type="match status" value="1"/>
</dbReference>
<evidence type="ECO:0000313" key="3">
    <source>
        <dbReference type="EMBL" id="QCI79354.1"/>
    </source>
</evidence>
<dbReference type="Proteomes" id="UP000298714">
    <property type="component" value="Chromosome"/>
</dbReference>
<reference evidence="4" key="1">
    <citation type="submission" date="2019-04" db="EMBL/GenBank/DDBJ databases">
        <title>Complete genome sequence of Sphingomonas sp. W1-2-3.</title>
        <authorList>
            <person name="Im W.T."/>
        </authorList>
    </citation>
    <scope>NUCLEOTIDE SEQUENCE [LARGE SCALE GENOMIC DNA]</scope>
    <source>
        <strain evidence="4">W1-2-3</strain>
    </source>
</reference>
<keyword evidence="2" id="KW-0963">Cytoplasm</keyword>
<evidence type="ECO:0000256" key="2">
    <source>
        <dbReference type="HAMAP-Rule" id="MF_00274"/>
    </source>
</evidence>
<proteinExistence type="inferred from homology"/>
<comment type="function">
    <text evidence="2">Binds to DNA and alters its conformation. May be involved in regulation of gene expression, nucleoid organization and DNA protection.</text>
</comment>
<dbReference type="HAMAP" id="MF_00274">
    <property type="entry name" value="DNA_YbaB_EbfC"/>
    <property type="match status" value="1"/>
</dbReference>
<dbReference type="PANTHER" id="PTHR33449:SF1">
    <property type="entry name" value="NUCLEOID-ASSOCIATED PROTEIN YBAB"/>
    <property type="match status" value="1"/>
</dbReference>
<sequence>MNLHKIMEAAQGMQAKMAEAQGKLDNLEVQGQSGGGLVSVTASARGRIVRIGIDPSLIVPDDKEMLEDLLVAAINDARAKGEELAQSEMAKLTQGLPLPPGMKLPF</sequence>
<protein>
    <recommendedName>
        <fullName evidence="2">Nucleoid-associated protein E6W36_06700</fullName>
    </recommendedName>
</protein>
<organism evidence="3 4">
    <name type="scientific">Hankyongella ginsenosidimutans</name>
    <dbReference type="NCBI Taxonomy" id="1763828"/>
    <lineage>
        <taxon>Bacteria</taxon>
        <taxon>Pseudomonadati</taxon>
        <taxon>Pseudomonadota</taxon>
        <taxon>Alphaproteobacteria</taxon>
        <taxon>Sphingomonadales</taxon>
        <taxon>Sphingomonadaceae</taxon>
        <taxon>Hankyongella</taxon>
    </lineage>
</organism>
<dbReference type="GO" id="GO:0043590">
    <property type="term" value="C:bacterial nucleoid"/>
    <property type="evidence" value="ECO:0007669"/>
    <property type="project" value="UniProtKB-UniRule"/>
</dbReference>
<dbReference type="GO" id="GO:0005829">
    <property type="term" value="C:cytosol"/>
    <property type="evidence" value="ECO:0007669"/>
    <property type="project" value="TreeGrafter"/>
</dbReference>
<dbReference type="PANTHER" id="PTHR33449">
    <property type="entry name" value="NUCLEOID-ASSOCIATED PROTEIN YBAB"/>
    <property type="match status" value="1"/>
</dbReference>
<dbReference type="PIRSF" id="PIRSF004555">
    <property type="entry name" value="UCP004555"/>
    <property type="match status" value="1"/>
</dbReference>
<accession>A0A4D7C0W2</accession>
<dbReference type="Pfam" id="PF02575">
    <property type="entry name" value="YbaB_DNA_bd"/>
    <property type="match status" value="1"/>
</dbReference>
<dbReference type="AlphaFoldDB" id="A0A4D7C0W2"/>
<dbReference type="KEGG" id="hgn:E6W36_06700"/>
<dbReference type="Gene3D" id="3.30.1310.10">
    <property type="entry name" value="Nucleoid-associated protein YbaB-like domain"/>
    <property type="match status" value="1"/>
</dbReference>
<dbReference type="InterPro" id="IPR004401">
    <property type="entry name" value="YbaB/EbfC"/>
</dbReference>
<evidence type="ECO:0000313" key="4">
    <source>
        <dbReference type="Proteomes" id="UP000298714"/>
    </source>
</evidence>
<name>A0A4D7C0W2_9SPHN</name>
<dbReference type="SUPFAM" id="SSF82607">
    <property type="entry name" value="YbaB-like"/>
    <property type="match status" value="1"/>
</dbReference>
<comment type="subcellular location">
    <subcellularLocation>
        <location evidence="2">Cytoplasm</location>
        <location evidence="2">Nucleoid</location>
    </subcellularLocation>
</comment>
<comment type="similarity">
    <text evidence="2">Belongs to the YbaB/EbfC family.</text>
</comment>